<sequence>MQLGHVSSSSLKMYLRAMGGKHPVLFFLLFYGGILLNQTFVALRSWQLGYWAKQYDEHPADDVNVVFYLSIFIAFVAISSTALSAAFVYLVFGQLKASKVIHKDLIDSVLSAPLRWLDVTPTSRIIARVTNDCGAIDDSLANQFWPLSVLLVAMLV</sequence>
<evidence type="ECO:0000256" key="4">
    <source>
        <dbReference type="ARBA" id="ARBA00022692"/>
    </source>
</evidence>
<comment type="caution">
    <text evidence="11">The sequence shown here is derived from an EMBL/GenBank/DDBJ whole genome shotgun (WGS) entry which is preliminary data.</text>
</comment>
<keyword evidence="4 9" id="KW-0812">Transmembrane</keyword>
<feature type="transmembrane region" description="Helical" evidence="9">
    <location>
        <begin position="24"/>
        <end position="46"/>
    </location>
</feature>
<keyword evidence="7 9" id="KW-1133">Transmembrane helix</keyword>
<comment type="similarity">
    <text evidence="2">Belongs to the ABC transporter superfamily. ABCC family. Conjugate transporter (TC 3.A.1.208) subfamily.</text>
</comment>
<dbReference type="SUPFAM" id="SSF90123">
    <property type="entry name" value="ABC transporter transmembrane region"/>
    <property type="match status" value="1"/>
</dbReference>
<proteinExistence type="inferred from homology"/>
<organism evidence="11 12">
    <name type="scientific">Favolaschia claudopus</name>
    <dbReference type="NCBI Taxonomy" id="2862362"/>
    <lineage>
        <taxon>Eukaryota</taxon>
        <taxon>Fungi</taxon>
        <taxon>Dikarya</taxon>
        <taxon>Basidiomycota</taxon>
        <taxon>Agaricomycotina</taxon>
        <taxon>Agaricomycetes</taxon>
        <taxon>Agaricomycetidae</taxon>
        <taxon>Agaricales</taxon>
        <taxon>Marasmiineae</taxon>
        <taxon>Mycenaceae</taxon>
        <taxon>Favolaschia</taxon>
    </lineage>
</organism>
<keyword evidence="3" id="KW-0813">Transport</keyword>
<evidence type="ECO:0000313" key="12">
    <source>
        <dbReference type="Proteomes" id="UP001362999"/>
    </source>
</evidence>
<protein>
    <recommendedName>
        <fullName evidence="10">ABC transmembrane type-1 domain-containing protein</fullName>
    </recommendedName>
</protein>
<keyword evidence="6" id="KW-0067">ATP-binding</keyword>
<evidence type="ECO:0000256" key="5">
    <source>
        <dbReference type="ARBA" id="ARBA00022741"/>
    </source>
</evidence>
<gene>
    <name evidence="11" type="ORF">R3P38DRAFT_1873169</name>
</gene>
<evidence type="ECO:0000256" key="8">
    <source>
        <dbReference type="ARBA" id="ARBA00023136"/>
    </source>
</evidence>
<keyword evidence="5" id="KW-0547">Nucleotide-binding</keyword>
<dbReference type="Proteomes" id="UP001362999">
    <property type="component" value="Unassembled WGS sequence"/>
</dbReference>
<dbReference type="PANTHER" id="PTHR24223">
    <property type="entry name" value="ATP-BINDING CASSETTE SUB-FAMILY C"/>
    <property type="match status" value="1"/>
</dbReference>
<reference evidence="11 12" key="1">
    <citation type="journal article" date="2024" name="J Genomics">
        <title>Draft genome sequencing and assembly of Favolaschia claudopus CIRM-BRFM 2984 isolated from oak limbs.</title>
        <authorList>
            <person name="Navarro D."/>
            <person name="Drula E."/>
            <person name="Chaduli D."/>
            <person name="Cazenave R."/>
            <person name="Ahrendt S."/>
            <person name="Wang J."/>
            <person name="Lipzen A."/>
            <person name="Daum C."/>
            <person name="Barry K."/>
            <person name="Grigoriev I.V."/>
            <person name="Favel A."/>
            <person name="Rosso M.N."/>
            <person name="Martin F."/>
        </authorList>
    </citation>
    <scope>NUCLEOTIDE SEQUENCE [LARGE SCALE GENOMIC DNA]</scope>
    <source>
        <strain evidence="11 12">CIRM-BRFM 2984</strain>
    </source>
</reference>
<dbReference type="GO" id="GO:0005524">
    <property type="term" value="F:ATP binding"/>
    <property type="evidence" value="ECO:0007669"/>
    <property type="project" value="UniProtKB-KW"/>
</dbReference>
<keyword evidence="8 9" id="KW-0472">Membrane</keyword>
<dbReference type="GO" id="GO:0140359">
    <property type="term" value="F:ABC-type transporter activity"/>
    <property type="evidence" value="ECO:0007669"/>
    <property type="project" value="InterPro"/>
</dbReference>
<dbReference type="PROSITE" id="PS50929">
    <property type="entry name" value="ABC_TM1F"/>
    <property type="match status" value="1"/>
</dbReference>
<evidence type="ECO:0000256" key="1">
    <source>
        <dbReference type="ARBA" id="ARBA00004141"/>
    </source>
</evidence>
<dbReference type="Pfam" id="PF00664">
    <property type="entry name" value="ABC_membrane"/>
    <property type="match status" value="1"/>
</dbReference>
<dbReference type="GO" id="GO:0016020">
    <property type="term" value="C:membrane"/>
    <property type="evidence" value="ECO:0007669"/>
    <property type="project" value="UniProtKB-SubCell"/>
</dbReference>
<dbReference type="InterPro" id="IPR036640">
    <property type="entry name" value="ABC1_TM_sf"/>
</dbReference>
<evidence type="ECO:0000256" key="7">
    <source>
        <dbReference type="ARBA" id="ARBA00022989"/>
    </source>
</evidence>
<dbReference type="InterPro" id="IPR050173">
    <property type="entry name" value="ABC_transporter_C-like"/>
</dbReference>
<accession>A0AAW0DBR6</accession>
<dbReference type="EMBL" id="JAWWNJ010000009">
    <property type="protein sequence ID" value="KAK7048629.1"/>
    <property type="molecule type" value="Genomic_DNA"/>
</dbReference>
<evidence type="ECO:0000256" key="9">
    <source>
        <dbReference type="SAM" id="Phobius"/>
    </source>
</evidence>
<comment type="subcellular location">
    <subcellularLocation>
        <location evidence="1">Membrane</location>
        <topology evidence="1">Multi-pass membrane protein</topology>
    </subcellularLocation>
</comment>
<keyword evidence="12" id="KW-1185">Reference proteome</keyword>
<evidence type="ECO:0000256" key="6">
    <source>
        <dbReference type="ARBA" id="ARBA00022840"/>
    </source>
</evidence>
<dbReference type="AlphaFoldDB" id="A0AAW0DBR6"/>
<dbReference type="InterPro" id="IPR011527">
    <property type="entry name" value="ABC1_TM_dom"/>
</dbReference>
<dbReference type="PANTHER" id="PTHR24223:SF456">
    <property type="entry name" value="MULTIDRUG RESISTANCE-ASSOCIATED PROTEIN LETHAL(2)03659"/>
    <property type="match status" value="1"/>
</dbReference>
<dbReference type="Gene3D" id="1.20.1560.10">
    <property type="entry name" value="ABC transporter type 1, transmembrane domain"/>
    <property type="match status" value="1"/>
</dbReference>
<feature type="transmembrane region" description="Helical" evidence="9">
    <location>
        <begin position="66"/>
        <end position="92"/>
    </location>
</feature>
<feature type="domain" description="ABC transmembrane type-1" evidence="10">
    <location>
        <begin position="35"/>
        <end position="156"/>
    </location>
</feature>
<name>A0AAW0DBR6_9AGAR</name>
<evidence type="ECO:0000313" key="11">
    <source>
        <dbReference type="EMBL" id="KAK7048629.1"/>
    </source>
</evidence>
<evidence type="ECO:0000256" key="2">
    <source>
        <dbReference type="ARBA" id="ARBA00009726"/>
    </source>
</evidence>
<evidence type="ECO:0000259" key="10">
    <source>
        <dbReference type="PROSITE" id="PS50929"/>
    </source>
</evidence>
<evidence type="ECO:0000256" key="3">
    <source>
        <dbReference type="ARBA" id="ARBA00022448"/>
    </source>
</evidence>